<evidence type="ECO:0000313" key="13">
    <source>
        <dbReference type="EMBL" id="RJX74266.1"/>
    </source>
</evidence>
<reference evidence="13 14" key="1">
    <citation type="submission" date="2018-08" db="EMBL/GenBank/DDBJ databases">
        <title>Vibrio isolated from the Eastern China Marginal Seas.</title>
        <authorList>
            <person name="Li Y."/>
        </authorList>
    </citation>
    <scope>NUCLEOTIDE SEQUENCE [LARGE SCALE GENOMIC DNA]</scope>
    <source>
        <strain evidence="13 14">BEI233</strain>
    </source>
</reference>
<keyword evidence="4" id="KW-0488">Methylation</keyword>
<keyword evidence="8 11" id="KW-0472">Membrane</keyword>
<gene>
    <name evidence="13" type="ORF">DZ860_03800</name>
</gene>
<dbReference type="PROSITE" id="PS00409">
    <property type="entry name" value="PROKAR_NTER_METHYL"/>
    <property type="match status" value="1"/>
</dbReference>
<evidence type="ECO:0000256" key="10">
    <source>
        <dbReference type="ARBA" id="ARBA00030775"/>
    </source>
</evidence>
<evidence type="ECO:0000256" key="9">
    <source>
        <dbReference type="ARBA" id="ARBA00025772"/>
    </source>
</evidence>
<dbReference type="GO" id="GO:0015628">
    <property type="term" value="P:protein secretion by the type II secretion system"/>
    <property type="evidence" value="ECO:0007669"/>
    <property type="project" value="InterPro"/>
</dbReference>
<dbReference type="InterPro" id="IPR012902">
    <property type="entry name" value="N_methyl_site"/>
</dbReference>
<keyword evidence="7 11" id="KW-1133">Transmembrane helix</keyword>
<keyword evidence="6 11" id="KW-0812">Transmembrane</keyword>
<dbReference type="SUPFAM" id="SSF54523">
    <property type="entry name" value="Pili subunits"/>
    <property type="match status" value="1"/>
</dbReference>
<keyword evidence="3" id="KW-1003">Cell membrane</keyword>
<dbReference type="GO" id="GO:0015627">
    <property type="term" value="C:type II protein secretion system complex"/>
    <property type="evidence" value="ECO:0007669"/>
    <property type="project" value="InterPro"/>
</dbReference>
<dbReference type="InterPro" id="IPR045584">
    <property type="entry name" value="Pilin-like"/>
</dbReference>
<evidence type="ECO:0000256" key="4">
    <source>
        <dbReference type="ARBA" id="ARBA00022481"/>
    </source>
</evidence>
<organism evidence="13 14">
    <name type="scientific">Vibrio sinensis</name>
    <dbReference type="NCBI Taxonomy" id="2302434"/>
    <lineage>
        <taxon>Bacteria</taxon>
        <taxon>Pseudomonadati</taxon>
        <taxon>Pseudomonadota</taxon>
        <taxon>Gammaproteobacteria</taxon>
        <taxon>Vibrionales</taxon>
        <taxon>Vibrionaceae</taxon>
        <taxon>Vibrio</taxon>
    </lineage>
</organism>
<dbReference type="Proteomes" id="UP000273252">
    <property type="component" value="Unassembled WGS sequence"/>
</dbReference>
<evidence type="ECO:0000256" key="3">
    <source>
        <dbReference type="ARBA" id="ARBA00022475"/>
    </source>
</evidence>
<keyword evidence="14" id="KW-1185">Reference proteome</keyword>
<feature type="transmembrane region" description="Helical" evidence="11">
    <location>
        <begin position="12"/>
        <end position="34"/>
    </location>
</feature>
<evidence type="ECO:0000256" key="6">
    <source>
        <dbReference type="ARBA" id="ARBA00022692"/>
    </source>
</evidence>
<evidence type="ECO:0000256" key="1">
    <source>
        <dbReference type="ARBA" id="ARBA00004377"/>
    </source>
</evidence>
<accession>A0A3A6QUI9</accession>
<protein>
    <recommendedName>
        <fullName evidence="2">Type II secretion system protein H</fullName>
    </recommendedName>
    <alternativeName>
        <fullName evidence="10">General secretion pathway protein H</fullName>
    </alternativeName>
</protein>
<sequence>MKKWETLRGFSLLELVVTFSVLVGVFLAVIPSFIRVIETGEMKRLATEIKGFISYAKSQAVQNNQTLYAHLTFLKDIDYTKSDWIITLTDSDVVGMGKTISVLTGSSFENVTVRHSYTSDQISFDGVRGRAKSGSFHFFPSGNSSKKLELRTSNPPGRVKICGSQKALYGYKRC</sequence>
<dbReference type="InterPro" id="IPR022346">
    <property type="entry name" value="T2SS_GspH"/>
</dbReference>
<keyword evidence="5" id="KW-0997">Cell inner membrane</keyword>
<evidence type="ECO:0000256" key="8">
    <source>
        <dbReference type="ARBA" id="ARBA00023136"/>
    </source>
</evidence>
<name>A0A3A6QUI9_9VIBR</name>
<dbReference type="Gene3D" id="3.55.40.10">
    <property type="entry name" value="minor pseudopilin epsh domain"/>
    <property type="match status" value="1"/>
</dbReference>
<comment type="similarity">
    <text evidence="9">Belongs to the GSP H family.</text>
</comment>
<comment type="caution">
    <text evidence="13">The sequence shown here is derived from an EMBL/GenBank/DDBJ whole genome shotgun (WGS) entry which is preliminary data.</text>
</comment>
<dbReference type="AlphaFoldDB" id="A0A3A6QUI9"/>
<evidence type="ECO:0000256" key="7">
    <source>
        <dbReference type="ARBA" id="ARBA00022989"/>
    </source>
</evidence>
<dbReference type="PIRSF" id="PIRSF024622">
    <property type="entry name" value="Tfp_FimT"/>
    <property type="match status" value="1"/>
</dbReference>
<dbReference type="GO" id="GO:0005886">
    <property type="term" value="C:plasma membrane"/>
    <property type="evidence" value="ECO:0007669"/>
    <property type="project" value="UniProtKB-SubCell"/>
</dbReference>
<feature type="domain" description="General secretion pathway GspH" evidence="12">
    <location>
        <begin position="46"/>
        <end position="152"/>
    </location>
</feature>
<dbReference type="InterPro" id="IPR016824">
    <property type="entry name" value="Tfp-pilus_assembly_FimT"/>
</dbReference>
<evidence type="ECO:0000313" key="14">
    <source>
        <dbReference type="Proteomes" id="UP000273252"/>
    </source>
</evidence>
<comment type="subcellular location">
    <subcellularLocation>
        <location evidence="1">Cell inner membrane</location>
        <topology evidence="1">Single-pass membrane protein</topology>
    </subcellularLocation>
</comment>
<dbReference type="Pfam" id="PF12019">
    <property type="entry name" value="GspH"/>
    <property type="match status" value="1"/>
</dbReference>
<evidence type="ECO:0000256" key="11">
    <source>
        <dbReference type="SAM" id="Phobius"/>
    </source>
</evidence>
<proteinExistence type="inferred from homology"/>
<evidence type="ECO:0000256" key="5">
    <source>
        <dbReference type="ARBA" id="ARBA00022519"/>
    </source>
</evidence>
<dbReference type="RefSeq" id="WP_120029602.1">
    <property type="nucleotide sequence ID" value="NZ_QVMU01000002.1"/>
</dbReference>
<evidence type="ECO:0000256" key="2">
    <source>
        <dbReference type="ARBA" id="ARBA00021549"/>
    </source>
</evidence>
<dbReference type="OrthoDB" id="5871678at2"/>
<evidence type="ECO:0000259" key="12">
    <source>
        <dbReference type="Pfam" id="PF12019"/>
    </source>
</evidence>
<dbReference type="EMBL" id="QVMU01000002">
    <property type="protein sequence ID" value="RJX74266.1"/>
    <property type="molecule type" value="Genomic_DNA"/>
</dbReference>